<dbReference type="InterPro" id="IPR006837">
    <property type="entry name" value="Divergent_DAC"/>
</dbReference>
<dbReference type="PANTHER" id="PTHR30105">
    <property type="entry name" value="UNCHARACTERIZED YIBQ-RELATED"/>
    <property type="match status" value="1"/>
</dbReference>
<feature type="compositionally biased region" description="Low complexity" evidence="1">
    <location>
        <begin position="269"/>
        <end position="293"/>
    </location>
</feature>
<dbReference type="CDD" id="cd10936">
    <property type="entry name" value="CE4_DAC2"/>
    <property type="match status" value="1"/>
</dbReference>
<reference evidence="2" key="1">
    <citation type="submission" date="2022-04" db="EMBL/GenBank/DDBJ databases">
        <title>Roseomonas acroporae sp. nov., isolated from coral Acropora digitifera.</title>
        <authorList>
            <person name="Sun H."/>
        </authorList>
    </citation>
    <scope>NUCLEOTIDE SEQUENCE</scope>
    <source>
        <strain evidence="2">NAR14</strain>
    </source>
</reference>
<dbReference type="GO" id="GO:0005975">
    <property type="term" value="P:carbohydrate metabolic process"/>
    <property type="evidence" value="ECO:0007669"/>
    <property type="project" value="InterPro"/>
</dbReference>
<keyword evidence="3" id="KW-1185">Reference proteome</keyword>
<dbReference type="EMBL" id="JALPRX010000087">
    <property type="protein sequence ID" value="MCK8786518.1"/>
    <property type="molecule type" value="Genomic_DNA"/>
</dbReference>
<dbReference type="Pfam" id="PF04748">
    <property type="entry name" value="Polysacc_deac_2"/>
    <property type="match status" value="1"/>
</dbReference>
<protein>
    <submittedName>
        <fullName evidence="2">Divergent polysaccharide deacetylase family protein</fullName>
    </submittedName>
</protein>
<gene>
    <name evidence="2" type="ORF">M0638_19255</name>
</gene>
<comment type="caution">
    <text evidence="2">The sequence shown here is derived from an EMBL/GenBank/DDBJ whole genome shotgun (WGS) entry which is preliminary data.</text>
</comment>
<accession>A0A9X1YC86</accession>
<evidence type="ECO:0000313" key="3">
    <source>
        <dbReference type="Proteomes" id="UP001139516"/>
    </source>
</evidence>
<dbReference type="InterPro" id="IPR011330">
    <property type="entry name" value="Glyco_hydro/deAcase_b/a-brl"/>
</dbReference>
<dbReference type="SUPFAM" id="SSF88713">
    <property type="entry name" value="Glycoside hydrolase/deacetylase"/>
    <property type="match status" value="1"/>
</dbReference>
<feature type="region of interest" description="Disordered" evidence="1">
    <location>
        <begin position="1"/>
        <end position="29"/>
    </location>
</feature>
<proteinExistence type="predicted"/>
<evidence type="ECO:0000313" key="2">
    <source>
        <dbReference type="EMBL" id="MCK8786518.1"/>
    </source>
</evidence>
<evidence type="ECO:0000256" key="1">
    <source>
        <dbReference type="SAM" id="MobiDB-lite"/>
    </source>
</evidence>
<feature type="region of interest" description="Disordered" evidence="1">
    <location>
        <begin position="269"/>
        <end position="300"/>
    </location>
</feature>
<dbReference type="RefSeq" id="WP_248668633.1">
    <property type="nucleotide sequence ID" value="NZ_JALPRX010000087.1"/>
</dbReference>
<dbReference type="Gene3D" id="3.20.20.370">
    <property type="entry name" value="Glycoside hydrolase/deacetylase"/>
    <property type="match status" value="1"/>
</dbReference>
<name>A0A9X1YC86_9PROT</name>
<dbReference type="AlphaFoldDB" id="A0A9X1YC86"/>
<sequence length="300" mass="31453">MAVAAPAIPPPDPALIEESRQGPLPRVAADGRTPIRTYARPFDRADRRPRLGIVIAGMGLSGAMTEDAIRRLPPAVSLAFSPYAVRLDPMLAKARARGIEVMVSLPLEPAGYPLNDPGDHALLTGLPLVENLDRLDWSLSRFAGYVGAVGALGAMRGERFAAMGDLLGTVQDVLRGRGLLYIDPRPGAVPGALPRAWGRGVDIVLDDPATRGEIERRLAELERLAREHGAALGLAGDPTPVLVERIAGWAAGLEARGVVLAPVSALIRRPGATPEAPPEAAARPAARLAGETATPLSSNP</sequence>
<dbReference type="PANTHER" id="PTHR30105:SF2">
    <property type="entry name" value="DIVERGENT POLYSACCHARIDE DEACETYLASE SUPERFAMILY"/>
    <property type="match status" value="1"/>
</dbReference>
<dbReference type="Proteomes" id="UP001139516">
    <property type="component" value="Unassembled WGS sequence"/>
</dbReference>
<organism evidence="2 3">
    <name type="scientific">Roseomonas acroporae</name>
    <dbReference type="NCBI Taxonomy" id="2937791"/>
    <lineage>
        <taxon>Bacteria</taxon>
        <taxon>Pseudomonadati</taxon>
        <taxon>Pseudomonadota</taxon>
        <taxon>Alphaproteobacteria</taxon>
        <taxon>Acetobacterales</taxon>
        <taxon>Roseomonadaceae</taxon>
        <taxon>Roseomonas</taxon>
    </lineage>
</organism>